<dbReference type="EMBL" id="MIJY01000006">
    <property type="protein sequence ID" value="OEG18428.1"/>
    <property type="molecule type" value="Genomic_DNA"/>
</dbReference>
<name>A0A1E5H0D3_9ENTE</name>
<evidence type="ECO:0000313" key="2">
    <source>
        <dbReference type="Proteomes" id="UP000095094"/>
    </source>
</evidence>
<dbReference type="Proteomes" id="UP000095094">
    <property type="component" value="Unassembled WGS sequence"/>
</dbReference>
<comment type="caution">
    <text evidence="1">The sequence shown here is derived from an EMBL/GenBank/DDBJ whole genome shotgun (WGS) entry which is preliminary data.</text>
</comment>
<keyword evidence="2" id="KW-1185">Reference proteome</keyword>
<reference evidence="2" key="1">
    <citation type="submission" date="2016-09" db="EMBL/GenBank/DDBJ databases">
        <authorList>
            <person name="Gulvik C.A."/>
        </authorList>
    </citation>
    <scope>NUCLEOTIDE SEQUENCE [LARGE SCALE GENOMIC DNA]</scope>
    <source>
        <strain evidence="2">LMG 8895</strain>
    </source>
</reference>
<evidence type="ECO:0000313" key="1">
    <source>
        <dbReference type="EMBL" id="OEG18428.1"/>
    </source>
</evidence>
<proteinExistence type="predicted"/>
<dbReference type="AlphaFoldDB" id="A0A1E5H0D3"/>
<gene>
    <name evidence="1" type="ORF">BCR25_16520</name>
</gene>
<accession>A0A1E5H0D3</accession>
<sequence length="89" mass="10479">MTPALANSFLVFPYFQVIVGKLINVLSSYDESLKVLDFLSEELTGYPTSGFFGREFNNELITIFQSMRPKLIELYQKLDQDDYYDWFEK</sequence>
<organism evidence="1 2">
    <name type="scientific">Enterococcus termitis</name>
    <dbReference type="NCBI Taxonomy" id="332950"/>
    <lineage>
        <taxon>Bacteria</taxon>
        <taxon>Bacillati</taxon>
        <taxon>Bacillota</taxon>
        <taxon>Bacilli</taxon>
        <taxon>Lactobacillales</taxon>
        <taxon>Enterococcaceae</taxon>
        <taxon>Enterococcus</taxon>
    </lineage>
</organism>
<protein>
    <submittedName>
        <fullName evidence="1">Uncharacterized protein</fullName>
    </submittedName>
</protein>